<feature type="compositionally biased region" description="Polar residues" evidence="1">
    <location>
        <begin position="368"/>
        <end position="390"/>
    </location>
</feature>
<dbReference type="EMBL" id="KZ819326">
    <property type="protein sequence ID" value="PWN20956.1"/>
    <property type="molecule type" value="Genomic_DNA"/>
</dbReference>
<feature type="compositionally biased region" description="Polar residues" evidence="1">
    <location>
        <begin position="232"/>
        <end position="246"/>
    </location>
</feature>
<feature type="compositionally biased region" description="Polar residues" evidence="1">
    <location>
        <begin position="32"/>
        <end position="41"/>
    </location>
</feature>
<reference evidence="2 3" key="1">
    <citation type="journal article" date="2018" name="Mol. Biol. Evol.">
        <title>Broad Genomic Sampling Reveals a Smut Pathogenic Ancestry of the Fungal Clade Ustilaginomycotina.</title>
        <authorList>
            <person name="Kijpornyongpan T."/>
            <person name="Mondo S.J."/>
            <person name="Barry K."/>
            <person name="Sandor L."/>
            <person name="Lee J."/>
            <person name="Lipzen A."/>
            <person name="Pangilinan J."/>
            <person name="LaButti K."/>
            <person name="Hainaut M."/>
            <person name="Henrissat B."/>
            <person name="Grigoriev I.V."/>
            <person name="Spatafora J.W."/>
            <person name="Aime M.C."/>
        </authorList>
    </citation>
    <scope>NUCLEOTIDE SEQUENCE [LARGE SCALE GENOMIC DNA]</scope>
    <source>
        <strain evidence="2 3">MCA 4718</strain>
    </source>
</reference>
<dbReference type="GeneID" id="37012871"/>
<proteinExistence type="predicted"/>
<protein>
    <submittedName>
        <fullName evidence="2">Uncharacterized protein</fullName>
    </submittedName>
</protein>
<evidence type="ECO:0000313" key="2">
    <source>
        <dbReference type="EMBL" id="PWN20956.1"/>
    </source>
</evidence>
<feature type="compositionally biased region" description="Basic residues" evidence="1">
    <location>
        <begin position="211"/>
        <end position="220"/>
    </location>
</feature>
<gene>
    <name evidence="2" type="ORF">BCV69DRAFT_277095</name>
</gene>
<evidence type="ECO:0000313" key="3">
    <source>
        <dbReference type="Proteomes" id="UP000245942"/>
    </source>
</evidence>
<keyword evidence="3" id="KW-1185">Reference proteome</keyword>
<feature type="region of interest" description="Disordered" evidence="1">
    <location>
        <begin position="1"/>
        <end position="103"/>
    </location>
</feature>
<sequence>MSHRPARSPLFPTCTKEGHPMTRHNSPPVAQIRTSFPTVASTPPLKEKPNYDRPSLAQSLKSEKAIEPQPTELAAADSDDELSSVEGDSTTGSVFDLDSDQDSDVPLQELRAKQACVQRQGPRCNADQRAPHYQEPAIAELYEKMQAAAIRQAGGKWRPISANPDTWLEGEKSTAAIGRLFRRYNVVKPPYVRWENSRMIMGPRTTELREKRRQRRRTQRQRCATPEPPTRRSATSRLPVRQTSIRSPPPEPTTEAQILLRSGDTMLSRADIDALVSPSQNISLAMEDIVAEERRIEHLQEMIVPALRKKYAVLQVLKSFKQGSSTIERRLPLLNYPAIDQYERGTSEVQGTVRGGLAQPRTVERVSGQGSAQPRRTSRDSSSVTAFESEQSWRRF</sequence>
<evidence type="ECO:0000256" key="1">
    <source>
        <dbReference type="SAM" id="MobiDB-lite"/>
    </source>
</evidence>
<organism evidence="2 3">
    <name type="scientific">Pseudomicrostroma glucosiphilum</name>
    <dbReference type="NCBI Taxonomy" id="1684307"/>
    <lineage>
        <taxon>Eukaryota</taxon>
        <taxon>Fungi</taxon>
        <taxon>Dikarya</taxon>
        <taxon>Basidiomycota</taxon>
        <taxon>Ustilaginomycotina</taxon>
        <taxon>Exobasidiomycetes</taxon>
        <taxon>Microstromatales</taxon>
        <taxon>Microstromatales incertae sedis</taxon>
        <taxon>Pseudomicrostroma</taxon>
    </lineage>
</organism>
<dbReference type="Proteomes" id="UP000245942">
    <property type="component" value="Unassembled WGS sequence"/>
</dbReference>
<accession>A0A316U6S3</accession>
<dbReference type="RefSeq" id="XP_025348116.1">
    <property type="nucleotide sequence ID" value="XM_025491137.1"/>
</dbReference>
<name>A0A316U6S3_9BASI</name>
<dbReference type="AlphaFoldDB" id="A0A316U6S3"/>
<feature type="region of interest" description="Disordered" evidence="1">
    <location>
        <begin position="353"/>
        <end position="396"/>
    </location>
</feature>
<feature type="region of interest" description="Disordered" evidence="1">
    <location>
        <begin position="203"/>
        <end position="254"/>
    </location>
</feature>